<proteinExistence type="predicted"/>
<dbReference type="GO" id="GO:0004526">
    <property type="term" value="F:ribonuclease P activity"/>
    <property type="evidence" value="ECO:0007669"/>
    <property type="project" value="TreeGrafter"/>
</dbReference>
<dbReference type="EMBL" id="JANBUY010000002">
    <property type="protein sequence ID" value="KAJ2868516.1"/>
    <property type="molecule type" value="Genomic_DNA"/>
</dbReference>
<sequence>MSSHVPLPKERHSKSKLFVTLSSLSSKKKEHLKCIKTHAFNYRCTIIAPESADIGQLVKAHANCYYRVTLKLSDLIDPAFIAEFVKKNTLIALSLGRRIDTDDVFAIDGHGTLILSVCKDTYESLGIVGTQAEVPLERGSRFVIKIDLRAACMVPEKKYYQRIKAGFDTVLNEGIEFLVGYYDAETGGSLNFDVPGAAQCTPVVEEHTVADALVPQLSELLAAKGKAAEDWIERAQDVFEWVGLATLGSSQVTSPVTDSEVCEYAVSEPYTKANLRVVRISGMLSPMAISAMAHSLATQASTQGAACGTFLCVWGHEDAPVSWALSEHSYLTSGEHMYVQAYMPQNDRCAIFQACGPWDSHS</sequence>
<gene>
    <name evidence="1" type="ORF">GGH94_000048</name>
</gene>
<dbReference type="PANTHER" id="PTHR15396">
    <property type="entry name" value="RIBONUCLEASE P PROTEIN SUBUNIT P40"/>
    <property type="match status" value="1"/>
</dbReference>
<dbReference type="AlphaFoldDB" id="A0A9W8IWR5"/>
<keyword evidence="2" id="KW-1185">Reference proteome</keyword>
<reference evidence="1" key="1">
    <citation type="submission" date="2022-07" db="EMBL/GenBank/DDBJ databases">
        <title>Phylogenomic reconstructions and comparative analyses of Kickxellomycotina fungi.</title>
        <authorList>
            <person name="Reynolds N.K."/>
            <person name="Stajich J.E."/>
            <person name="Barry K."/>
            <person name="Grigoriev I.V."/>
            <person name="Crous P."/>
            <person name="Smith M.E."/>
        </authorList>
    </citation>
    <scope>NUCLEOTIDE SEQUENCE</scope>
    <source>
        <strain evidence="1">RSA 476</strain>
    </source>
</reference>
<dbReference type="InterPro" id="IPR013893">
    <property type="entry name" value="RNase_P_Rpp40"/>
</dbReference>
<name>A0A9W8IWR5_9FUNG</name>
<dbReference type="GO" id="GO:0000171">
    <property type="term" value="F:ribonuclease MRP activity"/>
    <property type="evidence" value="ECO:0007669"/>
    <property type="project" value="TreeGrafter"/>
</dbReference>
<dbReference type="GO" id="GO:0030681">
    <property type="term" value="C:multimeric ribonuclease P complex"/>
    <property type="evidence" value="ECO:0007669"/>
    <property type="project" value="TreeGrafter"/>
</dbReference>
<dbReference type="Proteomes" id="UP001140074">
    <property type="component" value="Unassembled WGS sequence"/>
</dbReference>
<dbReference type="GO" id="GO:0001682">
    <property type="term" value="P:tRNA 5'-leader removal"/>
    <property type="evidence" value="ECO:0007669"/>
    <property type="project" value="InterPro"/>
</dbReference>
<dbReference type="PANTHER" id="PTHR15396:SF1">
    <property type="entry name" value="RIBONUCLEASE P PROTEIN SUBUNIT P40"/>
    <property type="match status" value="1"/>
</dbReference>
<dbReference type="Pfam" id="PF08584">
    <property type="entry name" value="Ribonuc_P_40"/>
    <property type="match status" value="1"/>
</dbReference>
<comment type="caution">
    <text evidence="1">The sequence shown here is derived from an EMBL/GenBank/DDBJ whole genome shotgun (WGS) entry which is preliminary data.</text>
</comment>
<evidence type="ECO:0000313" key="2">
    <source>
        <dbReference type="Proteomes" id="UP001140074"/>
    </source>
</evidence>
<dbReference type="GO" id="GO:0000172">
    <property type="term" value="C:ribonuclease MRP complex"/>
    <property type="evidence" value="ECO:0007669"/>
    <property type="project" value="TreeGrafter"/>
</dbReference>
<organism evidence="1 2">
    <name type="scientific">Coemansia aciculifera</name>
    <dbReference type="NCBI Taxonomy" id="417176"/>
    <lineage>
        <taxon>Eukaryota</taxon>
        <taxon>Fungi</taxon>
        <taxon>Fungi incertae sedis</taxon>
        <taxon>Zoopagomycota</taxon>
        <taxon>Kickxellomycotina</taxon>
        <taxon>Kickxellomycetes</taxon>
        <taxon>Kickxellales</taxon>
        <taxon>Kickxellaceae</taxon>
        <taxon>Coemansia</taxon>
    </lineage>
</organism>
<dbReference type="GO" id="GO:0000447">
    <property type="term" value="P:endonucleolytic cleavage in ITS1 to separate SSU-rRNA from 5.8S rRNA and LSU-rRNA from tricistronic rRNA transcript (SSU-rRNA, 5.8S rRNA, LSU-rRNA)"/>
    <property type="evidence" value="ECO:0007669"/>
    <property type="project" value="TreeGrafter"/>
</dbReference>
<protein>
    <submittedName>
        <fullName evidence="1">Uncharacterized protein</fullName>
    </submittedName>
</protein>
<accession>A0A9W8IWR5</accession>
<evidence type="ECO:0000313" key="1">
    <source>
        <dbReference type="EMBL" id="KAJ2868516.1"/>
    </source>
</evidence>